<dbReference type="Proteomes" id="UP001595912">
    <property type="component" value="Unassembled WGS sequence"/>
</dbReference>
<feature type="transmembrane region" description="Helical" evidence="1">
    <location>
        <begin position="97"/>
        <end position="117"/>
    </location>
</feature>
<evidence type="ECO:0000313" key="2">
    <source>
        <dbReference type="EMBL" id="MFC5001051.1"/>
    </source>
</evidence>
<feature type="transmembrane region" description="Helical" evidence="1">
    <location>
        <begin position="12"/>
        <end position="29"/>
    </location>
</feature>
<name>A0ABV9W238_9ACTN</name>
<proteinExistence type="predicted"/>
<keyword evidence="3" id="KW-1185">Reference proteome</keyword>
<evidence type="ECO:0000313" key="3">
    <source>
        <dbReference type="Proteomes" id="UP001595912"/>
    </source>
</evidence>
<keyword evidence="1" id="KW-1133">Transmembrane helix</keyword>
<protein>
    <submittedName>
        <fullName evidence="2">Uncharacterized protein</fullName>
    </submittedName>
</protein>
<keyword evidence="1" id="KW-0812">Transmembrane</keyword>
<dbReference type="RefSeq" id="WP_380117681.1">
    <property type="nucleotide sequence ID" value="NZ_JBHSIU010000029.1"/>
</dbReference>
<feature type="transmembrane region" description="Helical" evidence="1">
    <location>
        <begin position="41"/>
        <end position="60"/>
    </location>
</feature>
<organism evidence="2 3">
    <name type="scientific">Dactylosporangium cerinum</name>
    <dbReference type="NCBI Taxonomy" id="1434730"/>
    <lineage>
        <taxon>Bacteria</taxon>
        <taxon>Bacillati</taxon>
        <taxon>Actinomycetota</taxon>
        <taxon>Actinomycetes</taxon>
        <taxon>Micromonosporales</taxon>
        <taxon>Micromonosporaceae</taxon>
        <taxon>Dactylosporangium</taxon>
    </lineage>
</organism>
<sequence>MSGRLQQQPNNGHYALLALIPPAAGLLVWRAAEHLAHHEYGWAIIGGGVLIGVATAAIWARRIRTSVSASLVATGFVVEFVGNLVRKDGPADAIGFAEGLLAGGLLVCEVVLALWLHGNYQLEVGHRVRVWLLEGRNGDDPEYYQAICECTWHSERFTMEVGDDSEERAFEAAHRHSPTVRTDIAMRY</sequence>
<accession>A0ABV9W238</accession>
<feature type="transmembrane region" description="Helical" evidence="1">
    <location>
        <begin position="67"/>
        <end position="85"/>
    </location>
</feature>
<dbReference type="EMBL" id="JBHSIU010000029">
    <property type="protein sequence ID" value="MFC5001051.1"/>
    <property type="molecule type" value="Genomic_DNA"/>
</dbReference>
<evidence type="ECO:0000256" key="1">
    <source>
        <dbReference type="SAM" id="Phobius"/>
    </source>
</evidence>
<reference evidence="3" key="1">
    <citation type="journal article" date="2019" name="Int. J. Syst. Evol. Microbiol.">
        <title>The Global Catalogue of Microorganisms (GCM) 10K type strain sequencing project: providing services to taxonomists for standard genome sequencing and annotation.</title>
        <authorList>
            <consortium name="The Broad Institute Genomics Platform"/>
            <consortium name="The Broad Institute Genome Sequencing Center for Infectious Disease"/>
            <person name="Wu L."/>
            <person name="Ma J."/>
        </authorList>
    </citation>
    <scope>NUCLEOTIDE SEQUENCE [LARGE SCALE GENOMIC DNA]</scope>
    <source>
        <strain evidence="3">CGMCC 4.7152</strain>
    </source>
</reference>
<gene>
    <name evidence="2" type="ORF">ACFPIJ_24825</name>
</gene>
<comment type="caution">
    <text evidence="2">The sequence shown here is derived from an EMBL/GenBank/DDBJ whole genome shotgun (WGS) entry which is preliminary data.</text>
</comment>
<keyword evidence="1" id="KW-0472">Membrane</keyword>